<organism evidence="7 8">
    <name type="scientific">Ruixingdingia sedimenti</name>
    <dbReference type="NCBI Taxonomy" id="3073604"/>
    <lineage>
        <taxon>Bacteria</taxon>
        <taxon>Pseudomonadati</taxon>
        <taxon>Pseudomonadota</taxon>
        <taxon>Alphaproteobacteria</taxon>
        <taxon>Rhodobacterales</taxon>
        <taxon>Paracoccaceae</taxon>
        <taxon>Ruixingdingia</taxon>
    </lineage>
</organism>
<dbReference type="SUPFAM" id="SSF47203">
    <property type="entry name" value="Acyl-CoA dehydrogenase C-terminal domain-like"/>
    <property type="match status" value="1"/>
</dbReference>
<evidence type="ECO:0000259" key="6">
    <source>
        <dbReference type="Pfam" id="PF00441"/>
    </source>
</evidence>
<evidence type="ECO:0000256" key="1">
    <source>
        <dbReference type="ARBA" id="ARBA00001974"/>
    </source>
</evidence>
<dbReference type="Gene3D" id="1.20.140.10">
    <property type="entry name" value="Butyryl-CoA Dehydrogenase, subunit A, domain 3"/>
    <property type="match status" value="1"/>
</dbReference>
<keyword evidence="4" id="KW-0274">FAD</keyword>
<evidence type="ECO:0000313" key="8">
    <source>
        <dbReference type="Proteomes" id="UP001247754"/>
    </source>
</evidence>
<evidence type="ECO:0000256" key="5">
    <source>
        <dbReference type="ARBA" id="ARBA00023002"/>
    </source>
</evidence>
<keyword evidence="8" id="KW-1185">Reference proteome</keyword>
<comment type="caution">
    <text evidence="7">The sequence shown here is derived from an EMBL/GenBank/DDBJ whole genome shotgun (WGS) entry which is preliminary data.</text>
</comment>
<dbReference type="Proteomes" id="UP001247754">
    <property type="component" value="Unassembled WGS sequence"/>
</dbReference>
<dbReference type="InterPro" id="IPR036250">
    <property type="entry name" value="AcylCo_DH-like_C"/>
</dbReference>
<evidence type="ECO:0000256" key="4">
    <source>
        <dbReference type="ARBA" id="ARBA00022827"/>
    </source>
</evidence>
<dbReference type="EMBL" id="JAVKPH010000003">
    <property type="protein sequence ID" value="MDR5651754.1"/>
    <property type="molecule type" value="Genomic_DNA"/>
</dbReference>
<keyword evidence="5" id="KW-0560">Oxidoreductase</keyword>
<dbReference type="PANTHER" id="PTHR43884:SF20">
    <property type="entry name" value="ACYL-COA DEHYDROGENASE FADE28"/>
    <property type="match status" value="1"/>
</dbReference>
<comment type="similarity">
    <text evidence="2">Belongs to the acyl-CoA dehydrogenase family.</text>
</comment>
<reference evidence="7 8" key="1">
    <citation type="submission" date="2023-09" db="EMBL/GenBank/DDBJ databases">
        <title>Xinfangfangia sedmenti sp. nov., isolated the sedment.</title>
        <authorList>
            <person name="Xu L."/>
        </authorList>
    </citation>
    <scope>NUCLEOTIDE SEQUENCE [LARGE SCALE GENOMIC DNA]</scope>
    <source>
        <strain evidence="7 8">LG-4</strain>
    </source>
</reference>
<dbReference type="Gene3D" id="1.10.540.10">
    <property type="entry name" value="Acyl-CoA dehydrogenase/oxidase, N-terminal domain"/>
    <property type="match status" value="1"/>
</dbReference>
<evidence type="ECO:0000256" key="3">
    <source>
        <dbReference type="ARBA" id="ARBA00022630"/>
    </source>
</evidence>
<feature type="domain" description="Acyl-CoA dehydrogenase/oxidase C-terminal" evidence="6">
    <location>
        <begin position="187"/>
        <end position="304"/>
    </location>
</feature>
<dbReference type="InterPro" id="IPR009100">
    <property type="entry name" value="AcylCoA_DH/oxidase_NM_dom_sf"/>
</dbReference>
<comment type="cofactor">
    <cofactor evidence="1">
        <name>FAD</name>
        <dbReference type="ChEBI" id="CHEBI:57692"/>
    </cofactor>
</comment>
<dbReference type="RefSeq" id="WP_310456003.1">
    <property type="nucleotide sequence ID" value="NZ_JAVKPH010000003.1"/>
</dbReference>
<accession>A0ABU1F4G7</accession>
<gene>
    <name evidence="7" type="ORF">RGD00_04010</name>
</gene>
<proteinExistence type="inferred from homology"/>
<evidence type="ECO:0000256" key="2">
    <source>
        <dbReference type="ARBA" id="ARBA00009347"/>
    </source>
</evidence>
<protein>
    <submittedName>
        <fullName evidence="7">Acyl-CoA dehydrogenase family protein</fullName>
    </submittedName>
</protein>
<evidence type="ECO:0000313" key="7">
    <source>
        <dbReference type="EMBL" id="MDR5651754.1"/>
    </source>
</evidence>
<dbReference type="SUPFAM" id="SSF56645">
    <property type="entry name" value="Acyl-CoA dehydrogenase NM domain-like"/>
    <property type="match status" value="1"/>
</dbReference>
<dbReference type="InterPro" id="IPR009075">
    <property type="entry name" value="AcylCo_DH/oxidase_C"/>
</dbReference>
<dbReference type="PANTHER" id="PTHR43884">
    <property type="entry name" value="ACYL-COA DEHYDROGENASE"/>
    <property type="match status" value="1"/>
</dbReference>
<name>A0ABU1F4G7_9RHOB</name>
<sequence>MPVWSDEDRMIADSADALFAALGGRARLRGGGGGALDRLLAEGWGGLLLDEDRGGLGFGLRGAVVALEAAGRNLAPEPLAGLAVAAQVLDRPDREPRTLPAFAVPDGGGWRTGAVPGLAQAGALAVFCAQDAALRLLPRDAPGLVVDPFATVDGGSSGTAWFPADAGTVLATGAQALALADAARATLRLLAAAELAGLSAAALRLTVDHVETRRQFGAALSSHQVIQHRLADAHVQAMAAQALVYEAVRAFDGGARDAGARAAYRRAARAARLATREAIQFHGGIGFTDDCDIGLFFKRAMALTAALDALDPDPDLTETAHD</sequence>
<dbReference type="Pfam" id="PF00441">
    <property type="entry name" value="Acyl-CoA_dh_1"/>
    <property type="match status" value="1"/>
</dbReference>
<keyword evidence="3" id="KW-0285">Flavoprotein</keyword>
<dbReference type="InterPro" id="IPR037069">
    <property type="entry name" value="AcylCoA_DH/ox_N_sf"/>
</dbReference>